<dbReference type="AlphaFoldDB" id="A0A0P7IS34"/>
<organism evidence="6 7">
    <name type="scientific">Aliiroseovarius crassostreae</name>
    <dbReference type="NCBI Taxonomy" id="154981"/>
    <lineage>
        <taxon>Bacteria</taxon>
        <taxon>Pseudomonadati</taxon>
        <taxon>Pseudomonadota</taxon>
        <taxon>Alphaproteobacteria</taxon>
        <taxon>Rhodobacterales</taxon>
        <taxon>Paracoccaceae</taxon>
        <taxon>Aliiroseovarius</taxon>
    </lineage>
</organism>
<dbReference type="PANTHER" id="PTHR43421">
    <property type="entry name" value="METALLOPROTEASE PMBA"/>
    <property type="match status" value="1"/>
</dbReference>
<dbReference type="InterPro" id="IPR035068">
    <property type="entry name" value="TldD/PmbA_N"/>
</dbReference>
<dbReference type="Pfam" id="PF19289">
    <property type="entry name" value="PmbA_TldD_3rd"/>
    <property type="match status" value="1"/>
</dbReference>
<accession>A0A0P7IS34</accession>
<proteinExistence type="inferred from homology"/>
<feature type="domain" description="Metalloprotease TldD/E C-terminal" evidence="4">
    <location>
        <begin position="237"/>
        <end position="453"/>
    </location>
</feature>
<evidence type="ECO:0000256" key="1">
    <source>
        <dbReference type="ARBA" id="ARBA00005836"/>
    </source>
</evidence>
<dbReference type="Proteomes" id="UP000050471">
    <property type="component" value="Unassembled WGS sequence"/>
</dbReference>
<dbReference type="InterPro" id="IPR002510">
    <property type="entry name" value="Metalloprtase-TldD/E_N"/>
</dbReference>
<evidence type="ECO:0000259" key="5">
    <source>
        <dbReference type="Pfam" id="PF19290"/>
    </source>
</evidence>
<dbReference type="InterPro" id="IPR045570">
    <property type="entry name" value="Metalloprtase-TldD/E_cen_dom"/>
</dbReference>
<dbReference type="InterPro" id="IPR047657">
    <property type="entry name" value="PmbA"/>
</dbReference>
<dbReference type="Gene3D" id="3.30.2290.10">
    <property type="entry name" value="PmbA/TldD superfamily"/>
    <property type="match status" value="1"/>
</dbReference>
<dbReference type="STRING" id="154981.AKJ29_03160"/>
<dbReference type="SUPFAM" id="SSF111283">
    <property type="entry name" value="Putative modulator of DNA gyrase, PmbA/TldD"/>
    <property type="match status" value="1"/>
</dbReference>
<name>A0A0P7IS34_9RHOB</name>
<dbReference type="InterPro" id="IPR036059">
    <property type="entry name" value="TldD/PmbA_sf"/>
</dbReference>
<feature type="compositionally biased region" description="Polar residues" evidence="2">
    <location>
        <begin position="337"/>
        <end position="361"/>
    </location>
</feature>
<keyword evidence="7" id="KW-1185">Reference proteome</keyword>
<feature type="region of interest" description="Disordered" evidence="2">
    <location>
        <begin position="336"/>
        <end position="361"/>
    </location>
</feature>
<evidence type="ECO:0000313" key="6">
    <source>
        <dbReference type="EMBL" id="KPN61625.1"/>
    </source>
</evidence>
<feature type="domain" description="Metalloprotease TldD/E N-terminal" evidence="3">
    <location>
        <begin position="30"/>
        <end position="94"/>
    </location>
</feature>
<comment type="caution">
    <text evidence="6">The sequence shown here is derived from an EMBL/GenBank/DDBJ whole genome shotgun (WGS) entry which is preliminary data.</text>
</comment>
<evidence type="ECO:0000256" key="2">
    <source>
        <dbReference type="SAM" id="MobiDB-lite"/>
    </source>
</evidence>
<dbReference type="GO" id="GO:0006508">
    <property type="term" value="P:proteolysis"/>
    <property type="evidence" value="ECO:0007669"/>
    <property type="project" value="InterPro"/>
</dbReference>
<dbReference type="Pfam" id="PF01523">
    <property type="entry name" value="PmbA_TldD_1st"/>
    <property type="match status" value="1"/>
</dbReference>
<gene>
    <name evidence="6" type="ORF">AKJ29_03160</name>
</gene>
<evidence type="ECO:0000259" key="4">
    <source>
        <dbReference type="Pfam" id="PF19289"/>
    </source>
</evidence>
<evidence type="ECO:0000313" key="7">
    <source>
        <dbReference type="Proteomes" id="UP000050471"/>
    </source>
</evidence>
<protein>
    <submittedName>
        <fullName evidence="6">Modulator protein</fullName>
    </submittedName>
</protein>
<evidence type="ECO:0000259" key="3">
    <source>
        <dbReference type="Pfam" id="PF01523"/>
    </source>
</evidence>
<feature type="domain" description="Metalloprotease TldD/E central" evidence="5">
    <location>
        <begin position="125"/>
        <end position="229"/>
    </location>
</feature>
<dbReference type="Pfam" id="PF19290">
    <property type="entry name" value="PmbA_TldD_2nd"/>
    <property type="match status" value="1"/>
</dbReference>
<reference evidence="6 7" key="1">
    <citation type="submission" date="2015-09" db="EMBL/GenBank/DDBJ databases">
        <title>Draft genome sequence of Aliiroseovarius crassostreae CV919-312TSm, the causative agent of Roseovarius Oyster Disease (formerly Juvenile Oyster Disease).</title>
        <authorList>
            <person name="Kessner L."/>
            <person name="Spinard E."/>
            <person name="Nelson D."/>
        </authorList>
    </citation>
    <scope>NUCLEOTIDE SEQUENCE [LARGE SCALE GENOMIC DNA]</scope>
    <source>
        <strain evidence="6 7">CV919-312</strain>
    </source>
</reference>
<comment type="similarity">
    <text evidence="1">Belongs to the peptidase U62 family.</text>
</comment>
<dbReference type="GO" id="GO:0008237">
    <property type="term" value="F:metallopeptidase activity"/>
    <property type="evidence" value="ECO:0007669"/>
    <property type="project" value="InterPro"/>
</dbReference>
<sequence>MTRPDTDNSKLETLTEQLLAAARRAGADQADALAVDGTSVSIDVLGGKLEHAERSEGVDIGLRVLIGQRQAIVSASDTSAETIAAMAERAVAMAKEAPEDPHIRLARADELAKEWDLAALELADPSDEPDPAALERDAAEAEAAALAVKGVTQVSSASGGYGRHQFHLMTSNGFSGGYGRTNRGTSVVAITGEGANMERDYAGEMRVFQADLPSPEDIGTKAGERTVAMAGAKKPPTGAFPVLYDERVSASLIGHLLAATNGAMIARGSSWARDLLGKEVLPAGLDLIEDPLRPRITGSRPFDGEGLATRRRKIIDAGVLTGWTLDLATADKLGMESTASASRGTSSPPGPSISNVALTQGPQSREDLIREMGTGLIVTSMIGSTINPTTGDYSRGASGFWVENGEIAYPVNECTIAGNLIEMLRTLVPANDAEPHLSRLVPSLLVDGMTLAGA</sequence>
<dbReference type="GO" id="GO:0005829">
    <property type="term" value="C:cytosol"/>
    <property type="evidence" value="ECO:0007669"/>
    <property type="project" value="TreeGrafter"/>
</dbReference>
<dbReference type="EMBL" id="LKBA01000025">
    <property type="protein sequence ID" value="KPN61625.1"/>
    <property type="molecule type" value="Genomic_DNA"/>
</dbReference>
<dbReference type="RefSeq" id="WP_055192956.1">
    <property type="nucleotide sequence ID" value="NZ_FPBS01000006.1"/>
</dbReference>
<dbReference type="PANTHER" id="PTHR43421:SF1">
    <property type="entry name" value="METALLOPROTEASE PMBA"/>
    <property type="match status" value="1"/>
</dbReference>
<dbReference type="OrthoDB" id="9803618at2"/>
<dbReference type="InterPro" id="IPR045569">
    <property type="entry name" value="Metalloprtase-TldD/E_C"/>
</dbReference>